<sequence length="247" mass="27303">MQVPECKLNIYKSYPLHLQATSRFRLAKDGHSSDIKQFTLLPAPAVDHPFNLKAKLCRYEGSHESVVMAKNSNAGERGKEKVQGDVTPSKSINHYIEKRAARPAAAVRAGSEPSLSSEMRLTNNLFSSPFFVFIVRLGRPPSPRWWGLRLGALSRAARSLPVPMQSRPYEHERVVSPRPLGVRWRRPIERADRPSPPAVEIHAADVSIITRFVPTPAGTPHNGGRPGADASTSSSWARVSVEANSQF</sequence>
<evidence type="ECO:0000256" key="1">
    <source>
        <dbReference type="SAM" id="MobiDB-lite"/>
    </source>
</evidence>
<dbReference type="EMBL" id="BGZK01000154">
    <property type="protein sequence ID" value="GBP23832.1"/>
    <property type="molecule type" value="Genomic_DNA"/>
</dbReference>
<keyword evidence="3" id="KW-1185">Reference proteome</keyword>
<evidence type="ECO:0000313" key="2">
    <source>
        <dbReference type="EMBL" id="GBP23832.1"/>
    </source>
</evidence>
<evidence type="ECO:0000313" key="3">
    <source>
        <dbReference type="Proteomes" id="UP000299102"/>
    </source>
</evidence>
<gene>
    <name evidence="2" type="ORF">EVAR_86207_1</name>
</gene>
<reference evidence="2 3" key="1">
    <citation type="journal article" date="2019" name="Commun. Biol.">
        <title>The bagworm genome reveals a unique fibroin gene that provides high tensile strength.</title>
        <authorList>
            <person name="Kono N."/>
            <person name="Nakamura H."/>
            <person name="Ohtoshi R."/>
            <person name="Tomita M."/>
            <person name="Numata K."/>
            <person name="Arakawa K."/>
        </authorList>
    </citation>
    <scope>NUCLEOTIDE SEQUENCE [LARGE SCALE GENOMIC DNA]</scope>
</reference>
<protein>
    <submittedName>
        <fullName evidence="2">Uncharacterized protein</fullName>
    </submittedName>
</protein>
<dbReference type="Proteomes" id="UP000299102">
    <property type="component" value="Unassembled WGS sequence"/>
</dbReference>
<feature type="compositionally biased region" description="Polar residues" evidence="1">
    <location>
        <begin position="230"/>
        <end position="247"/>
    </location>
</feature>
<name>A0A4C1UCZ5_EUMVA</name>
<comment type="caution">
    <text evidence="2">The sequence shown here is derived from an EMBL/GenBank/DDBJ whole genome shotgun (WGS) entry which is preliminary data.</text>
</comment>
<feature type="region of interest" description="Disordered" evidence="1">
    <location>
        <begin position="214"/>
        <end position="247"/>
    </location>
</feature>
<proteinExistence type="predicted"/>
<organism evidence="2 3">
    <name type="scientific">Eumeta variegata</name>
    <name type="common">Bagworm moth</name>
    <name type="synonym">Eumeta japonica</name>
    <dbReference type="NCBI Taxonomy" id="151549"/>
    <lineage>
        <taxon>Eukaryota</taxon>
        <taxon>Metazoa</taxon>
        <taxon>Ecdysozoa</taxon>
        <taxon>Arthropoda</taxon>
        <taxon>Hexapoda</taxon>
        <taxon>Insecta</taxon>
        <taxon>Pterygota</taxon>
        <taxon>Neoptera</taxon>
        <taxon>Endopterygota</taxon>
        <taxon>Lepidoptera</taxon>
        <taxon>Glossata</taxon>
        <taxon>Ditrysia</taxon>
        <taxon>Tineoidea</taxon>
        <taxon>Psychidae</taxon>
        <taxon>Oiketicinae</taxon>
        <taxon>Eumeta</taxon>
    </lineage>
</organism>
<dbReference type="AlphaFoldDB" id="A0A4C1UCZ5"/>
<accession>A0A4C1UCZ5</accession>